<protein>
    <recommendedName>
        <fullName evidence="4">Tyrosine-protein kinase ephrin type A/B receptor-like domain-containing protein</fullName>
    </recommendedName>
</protein>
<dbReference type="EMBL" id="BRYA01000264">
    <property type="protein sequence ID" value="GMI45787.1"/>
    <property type="molecule type" value="Genomic_DNA"/>
</dbReference>
<evidence type="ECO:0000256" key="1">
    <source>
        <dbReference type="SAM" id="MobiDB-lite"/>
    </source>
</evidence>
<proteinExistence type="predicted"/>
<dbReference type="Proteomes" id="UP001165065">
    <property type="component" value="Unassembled WGS sequence"/>
</dbReference>
<dbReference type="PANTHER" id="PTHR46967">
    <property type="entry name" value="INSULIN-LIKE GROWTH FACTOR BINDING PROTEIN,N-TERMINAL"/>
    <property type="match status" value="1"/>
</dbReference>
<reference evidence="3" key="1">
    <citation type="journal article" date="2023" name="Commun. Biol.">
        <title>Genome analysis of Parmales, the sister group of diatoms, reveals the evolutionary specialization of diatoms from phago-mixotrophs to photoautotrophs.</title>
        <authorList>
            <person name="Ban H."/>
            <person name="Sato S."/>
            <person name="Yoshikawa S."/>
            <person name="Yamada K."/>
            <person name="Nakamura Y."/>
            <person name="Ichinomiya M."/>
            <person name="Sato N."/>
            <person name="Blanc-Mathieu R."/>
            <person name="Endo H."/>
            <person name="Kuwata A."/>
            <person name="Ogata H."/>
        </authorList>
    </citation>
    <scope>NUCLEOTIDE SEQUENCE [LARGE SCALE GENOMIC DNA]</scope>
</reference>
<feature type="compositionally biased region" description="Basic and acidic residues" evidence="1">
    <location>
        <begin position="263"/>
        <end position="273"/>
    </location>
</feature>
<dbReference type="SUPFAM" id="SSF57184">
    <property type="entry name" value="Growth factor receptor domain"/>
    <property type="match status" value="1"/>
</dbReference>
<sequence>METEAAENCVFCPSGKINPSTTGASSVSVCSIDCEAGEGEAIGSLECANCVAGKYGPAAGLGCFDCGRGKFISTEGATSETQCSLCPIGKSSPAIGLPSSCESCPSGGYAPGEGYAMCAICPQNTVSDVTSTSCITQPGYYADLDGEIFQSPDGPFVDENLDRFSEVAQWQLFFTLFAALTMKVNMDDENLQNRRYFDLILSAIQFVPVLIVTVTNFISARNAIEAAKSLLGRSSNDDSGGGLEMGEISLNPVPGAANAVSTREGRSLSKQEVELGGEAVSKHEKMVEQEEK</sequence>
<name>A0A9W7GHS6_9STRA</name>
<dbReference type="Gene3D" id="2.10.50.10">
    <property type="entry name" value="Tumor Necrosis Factor Receptor, subunit A, domain 2"/>
    <property type="match status" value="1"/>
</dbReference>
<dbReference type="PANTHER" id="PTHR46967:SF2">
    <property type="entry name" value="SUSHI, VON WILLEBRAND FACTOR TYPE A, EGF AND PENTRAXIN DOMAIN-CONTAINING PROTEIN 1-LIKE"/>
    <property type="match status" value="1"/>
</dbReference>
<feature type="compositionally biased region" description="Basic and acidic residues" evidence="1">
    <location>
        <begin position="280"/>
        <end position="292"/>
    </location>
</feature>
<comment type="caution">
    <text evidence="2">The sequence shown here is derived from an EMBL/GenBank/DDBJ whole genome shotgun (WGS) entry which is preliminary data.</text>
</comment>
<dbReference type="OrthoDB" id="439917at2759"/>
<dbReference type="InterPro" id="IPR009030">
    <property type="entry name" value="Growth_fac_rcpt_cys_sf"/>
</dbReference>
<evidence type="ECO:0000313" key="3">
    <source>
        <dbReference type="Proteomes" id="UP001165065"/>
    </source>
</evidence>
<keyword evidence="3" id="KW-1185">Reference proteome</keyword>
<dbReference type="AlphaFoldDB" id="A0A9W7GHS6"/>
<evidence type="ECO:0008006" key="4">
    <source>
        <dbReference type="Google" id="ProtNLM"/>
    </source>
</evidence>
<evidence type="ECO:0000313" key="2">
    <source>
        <dbReference type="EMBL" id="GMI45787.1"/>
    </source>
</evidence>
<gene>
    <name evidence="2" type="ORF">TrCOL_g9297</name>
</gene>
<accession>A0A9W7GHS6</accession>
<feature type="region of interest" description="Disordered" evidence="1">
    <location>
        <begin position="235"/>
        <end position="292"/>
    </location>
</feature>
<organism evidence="2 3">
    <name type="scientific">Triparma columacea</name>
    <dbReference type="NCBI Taxonomy" id="722753"/>
    <lineage>
        <taxon>Eukaryota</taxon>
        <taxon>Sar</taxon>
        <taxon>Stramenopiles</taxon>
        <taxon>Ochrophyta</taxon>
        <taxon>Bolidophyceae</taxon>
        <taxon>Parmales</taxon>
        <taxon>Triparmaceae</taxon>
        <taxon>Triparma</taxon>
    </lineage>
</organism>
<dbReference type="SMART" id="SM01411">
    <property type="entry name" value="Ephrin_rec_like"/>
    <property type="match status" value="2"/>
</dbReference>